<organism evidence="5 6">
    <name type="scientific">Phaeomoniella chlamydospora</name>
    <name type="common">Phaeoacremonium chlamydosporum</name>
    <dbReference type="NCBI Taxonomy" id="158046"/>
    <lineage>
        <taxon>Eukaryota</taxon>
        <taxon>Fungi</taxon>
        <taxon>Dikarya</taxon>
        <taxon>Ascomycota</taxon>
        <taxon>Pezizomycotina</taxon>
        <taxon>Eurotiomycetes</taxon>
        <taxon>Chaetothyriomycetidae</taxon>
        <taxon>Phaeomoniellales</taxon>
        <taxon>Phaeomoniellaceae</taxon>
        <taxon>Phaeomoniella</taxon>
    </lineage>
</organism>
<evidence type="ECO:0000256" key="1">
    <source>
        <dbReference type="ARBA" id="ARBA00005725"/>
    </source>
</evidence>
<reference evidence="5 6" key="1">
    <citation type="submission" date="2015-05" db="EMBL/GenBank/DDBJ databases">
        <title>Distinctive expansion of gene families associated with plant cell wall degradation and secondary metabolism in the genomes of grapevine trunk pathogens.</title>
        <authorList>
            <person name="Lawrence D.P."/>
            <person name="Travadon R."/>
            <person name="Rolshausen P.E."/>
            <person name="Baumgartner K."/>
        </authorList>
    </citation>
    <scope>NUCLEOTIDE SEQUENCE [LARGE SCALE GENOMIC DNA]</scope>
    <source>
        <strain evidence="5">UCRPC4</strain>
    </source>
</reference>
<feature type="domain" description="NAD(P)-binding" evidence="4">
    <location>
        <begin position="13"/>
        <end position="94"/>
    </location>
</feature>
<dbReference type="OrthoDB" id="10000533at2759"/>
<dbReference type="EMBL" id="LCWF01000022">
    <property type="protein sequence ID" value="KKY27677.1"/>
    <property type="molecule type" value="Genomic_DNA"/>
</dbReference>
<dbReference type="Gene3D" id="3.40.50.720">
    <property type="entry name" value="NAD(P)-binding Rossmann-like Domain"/>
    <property type="match status" value="1"/>
</dbReference>
<sequence>MMRIAIAGTNGFARLLAWVLARQTSHQFIILSRNSNAALAEREGWQILRVDYNNGSDLRYKLSGVDTVISTISGNAQIRLIEAAASVHVRRFVPSEFEGPPLLRPPNDLLDRNRRAALQRLQHFSQHGMTFTWFTCGIFYERFAPGGLAASGIGHSSGVSPEGHYIMNVRAMKASLPFMSTADEPVYLSMISARDAARFVVAALDVPSWPTEWRMRGDRLTVSQVVEIGEQLQGREFERLNYTRDSLQHALSHARTLNDSNRVKRVQQLIATAEGRYDFALTNLNDLVPVFPQSFRDWMFQAWS</sequence>
<evidence type="ECO:0000259" key="4">
    <source>
        <dbReference type="Pfam" id="PF13460"/>
    </source>
</evidence>
<proteinExistence type="inferred from homology"/>
<dbReference type="GO" id="GO:0016491">
    <property type="term" value="F:oxidoreductase activity"/>
    <property type="evidence" value="ECO:0007669"/>
    <property type="project" value="UniProtKB-KW"/>
</dbReference>
<dbReference type="PANTHER" id="PTHR47706">
    <property type="entry name" value="NMRA-LIKE FAMILY PROTEIN"/>
    <property type="match status" value="1"/>
</dbReference>
<reference evidence="5 6" key="2">
    <citation type="submission" date="2015-05" db="EMBL/GenBank/DDBJ databases">
        <authorList>
            <person name="Morales-Cruz A."/>
            <person name="Amrine K.C."/>
            <person name="Cantu D."/>
        </authorList>
    </citation>
    <scope>NUCLEOTIDE SEQUENCE [LARGE SCALE GENOMIC DNA]</scope>
    <source>
        <strain evidence="5">UCRPC4</strain>
    </source>
</reference>
<evidence type="ECO:0000256" key="3">
    <source>
        <dbReference type="ARBA" id="ARBA00023002"/>
    </source>
</evidence>
<keyword evidence="6" id="KW-1185">Reference proteome</keyword>
<keyword evidence="3" id="KW-0560">Oxidoreductase</keyword>
<accession>A0A0G2EYJ9</accession>
<keyword evidence="2" id="KW-0521">NADP</keyword>
<dbReference type="Proteomes" id="UP000053317">
    <property type="component" value="Unassembled WGS sequence"/>
</dbReference>
<dbReference type="InterPro" id="IPR036291">
    <property type="entry name" value="NAD(P)-bd_dom_sf"/>
</dbReference>
<dbReference type="PANTHER" id="PTHR47706:SF5">
    <property type="entry name" value="ISOFLAVONE REDUCTASE"/>
    <property type="match status" value="1"/>
</dbReference>
<comment type="similarity">
    <text evidence="1">Belongs to the NmrA-type oxidoreductase family. Isoflavone reductase subfamily.</text>
</comment>
<gene>
    <name evidence="5" type="ORF">UCRPC4_g00911</name>
</gene>
<evidence type="ECO:0000313" key="6">
    <source>
        <dbReference type="Proteomes" id="UP000053317"/>
    </source>
</evidence>
<comment type="caution">
    <text evidence="5">The sequence shown here is derived from an EMBL/GenBank/DDBJ whole genome shotgun (WGS) entry which is preliminary data.</text>
</comment>
<dbReference type="InterPro" id="IPR016040">
    <property type="entry name" value="NAD(P)-bd_dom"/>
</dbReference>
<dbReference type="SUPFAM" id="SSF51735">
    <property type="entry name" value="NAD(P)-binding Rossmann-fold domains"/>
    <property type="match status" value="1"/>
</dbReference>
<dbReference type="AlphaFoldDB" id="A0A0G2EYJ9"/>
<evidence type="ECO:0000313" key="5">
    <source>
        <dbReference type="EMBL" id="KKY27677.1"/>
    </source>
</evidence>
<dbReference type="InterPro" id="IPR051609">
    <property type="entry name" value="NmrA/Isoflavone_reductase-like"/>
</dbReference>
<name>A0A0G2EYJ9_PHACM</name>
<protein>
    <submittedName>
        <fullName evidence="5">Putative isoflavone reductase family protein</fullName>
    </submittedName>
</protein>
<dbReference type="Pfam" id="PF13460">
    <property type="entry name" value="NAD_binding_10"/>
    <property type="match status" value="1"/>
</dbReference>
<evidence type="ECO:0000256" key="2">
    <source>
        <dbReference type="ARBA" id="ARBA00022857"/>
    </source>
</evidence>